<evidence type="ECO:0000259" key="3">
    <source>
        <dbReference type="Pfam" id="PF00155"/>
    </source>
</evidence>
<dbReference type="InterPro" id="IPR004838">
    <property type="entry name" value="NHTrfase_class1_PyrdxlP-BS"/>
</dbReference>
<name>A0AAD3DUB6_9CHLO</name>
<dbReference type="InterPro" id="IPR004839">
    <property type="entry name" value="Aminotransferase_I/II_large"/>
</dbReference>
<gene>
    <name evidence="4" type="ORF">Agub_g10102</name>
</gene>
<comment type="similarity">
    <text evidence="1">Belongs to the class-I pyridoxal-phosphate-dependent aminotransferase family.</text>
</comment>
<evidence type="ECO:0000313" key="4">
    <source>
        <dbReference type="EMBL" id="GFR48240.1"/>
    </source>
</evidence>
<comment type="caution">
    <text evidence="4">The sequence shown here is derived from an EMBL/GenBank/DDBJ whole genome shotgun (WGS) entry which is preliminary data.</text>
</comment>
<dbReference type="InterPro" id="IPR015424">
    <property type="entry name" value="PyrdxlP-dep_Trfase"/>
</dbReference>
<evidence type="ECO:0000256" key="1">
    <source>
        <dbReference type="ARBA" id="ARBA00007441"/>
    </source>
</evidence>
<organism evidence="4 5">
    <name type="scientific">Astrephomene gubernaculifera</name>
    <dbReference type="NCBI Taxonomy" id="47775"/>
    <lineage>
        <taxon>Eukaryota</taxon>
        <taxon>Viridiplantae</taxon>
        <taxon>Chlorophyta</taxon>
        <taxon>core chlorophytes</taxon>
        <taxon>Chlorophyceae</taxon>
        <taxon>CS clade</taxon>
        <taxon>Chlamydomonadales</taxon>
        <taxon>Astrephomenaceae</taxon>
        <taxon>Astrephomene</taxon>
    </lineage>
</organism>
<dbReference type="Pfam" id="PF00155">
    <property type="entry name" value="Aminotran_1_2"/>
    <property type="match status" value="1"/>
</dbReference>
<dbReference type="Gene3D" id="3.90.1150.10">
    <property type="entry name" value="Aspartate Aminotransferase, domain 1"/>
    <property type="match status" value="1"/>
</dbReference>
<dbReference type="AlphaFoldDB" id="A0AAD3DUB6"/>
<keyword evidence="2" id="KW-0663">Pyridoxal phosphate</keyword>
<feature type="domain" description="Aminotransferase class I/classII large" evidence="3">
    <location>
        <begin position="83"/>
        <end position="304"/>
    </location>
</feature>
<reference evidence="4 5" key="1">
    <citation type="journal article" date="2021" name="Sci. Rep.">
        <title>Genome sequencing of the multicellular alga Astrephomene provides insights into convergent evolution of germ-soma differentiation.</title>
        <authorList>
            <person name="Yamashita S."/>
            <person name="Yamamoto K."/>
            <person name="Matsuzaki R."/>
            <person name="Suzuki S."/>
            <person name="Yamaguchi H."/>
            <person name="Hirooka S."/>
            <person name="Minakuchi Y."/>
            <person name="Miyagishima S."/>
            <person name="Kawachi M."/>
            <person name="Toyoda A."/>
            <person name="Nozaki H."/>
        </authorList>
    </citation>
    <scope>NUCLEOTIDE SEQUENCE [LARGE SCALE GENOMIC DNA]</scope>
    <source>
        <strain evidence="4 5">NIES-4017</strain>
    </source>
</reference>
<accession>A0AAD3DUB6</accession>
<dbReference type="InterPro" id="IPR015422">
    <property type="entry name" value="PyrdxlP-dep_Trfase_small"/>
</dbReference>
<dbReference type="InterPro" id="IPR015421">
    <property type="entry name" value="PyrdxlP-dep_Trfase_major"/>
</dbReference>
<dbReference type="EMBL" id="BMAR01000022">
    <property type="protein sequence ID" value="GFR48240.1"/>
    <property type="molecule type" value="Genomic_DNA"/>
</dbReference>
<dbReference type="Proteomes" id="UP001054857">
    <property type="component" value="Unassembled WGS sequence"/>
</dbReference>
<evidence type="ECO:0000256" key="2">
    <source>
        <dbReference type="ARBA" id="ARBA00022898"/>
    </source>
</evidence>
<dbReference type="SUPFAM" id="SSF53383">
    <property type="entry name" value="PLP-dependent transferases"/>
    <property type="match status" value="1"/>
</dbReference>
<dbReference type="GO" id="GO:0003824">
    <property type="term" value="F:catalytic activity"/>
    <property type="evidence" value="ECO:0007669"/>
    <property type="project" value="InterPro"/>
</dbReference>
<dbReference type="PROSITE" id="PS00105">
    <property type="entry name" value="AA_TRANSFER_CLASS_1"/>
    <property type="match status" value="1"/>
</dbReference>
<dbReference type="PANTHER" id="PTHR43510:SF1">
    <property type="entry name" value="AMINOTRANSFERASE FUNCTION, HYPOTHETICAL (EUROFUNG)"/>
    <property type="match status" value="1"/>
</dbReference>
<dbReference type="PANTHER" id="PTHR43510">
    <property type="entry name" value="AMINOTRANSFERASE FUNCTION, HYPOTHETICAL (EUROFUNG)"/>
    <property type="match status" value="1"/>
</dbReference>
<feature type="non-terminal residue" evidence="4">
    <location>
        <position position="1"/>
    </location>
</feature>
<sequence length="355" mass="38860">MSAAAPATEAETAGKQTCPTISMTKATTPQAGTLPAFKLERYFARWEFSAPHLLCCSDCEPLPLQELLGLADEDSRGRWDNLRLGYGETRGMPELRQEISKLYDHVDPEGVIVCAPQECIYLAMGALLQPGDHVVVTYPGYQSLFQVAASMGCEVELWEAELRGNGSAGFDVRRLQSLLRPSTRLLVVNFPHNPTGFLPSVTEWRQLVAACKAVGCHLFSDEMYRLMELDPASRLPSAVDLYDKAITLSGLSKAFGLPGLRIGWLAVRPALQQQLLDRVAQLKDYTTICNSAPSEVLGLMALRAREHILARNMALIRANLAVLAAFMREFGDTFAYCPPAAGSVAFPRWLGGRAG</sequence>
<dbReference type="Gene3D" id="3.40.640.10">
    <property type="entry name" value="Type I PLP-dependent aspartate aminotransferase-like (Major domain)"/>
    <property type="match status" value="1"/>
</dbReference>
<dbReference type="GO" id="GO:0030170">
    <property type="term" value="F:pyridoxal phosphate binding"/>
    <property type="evidence" value="ECO:0007669"/>
    <property type="project" value="InterPro"/>
</dbReference>
<protein>
    <recommendedName>
        <fullName evidence="3">Aminotransferase class I/classII large domain-containing protein</fullName>
    </recommendedName>
</protein>
<dbReference type="CDD" id="cd00609">
    <property type="entry name" value="AAT_like"/>
    <property type="match status" value="1"/>
</dbReference>
<keyword evidence="5" id="KW-1185">Reference proteome</keyword>
<proteinExistence type="inferred from homology"/>
<evidence type="ECO:0000313" key="5">
    <source>
        <dbReference type="Proteomes" id="UP001054857"/>
    </source>
</evidence>